<dbReference type="InterPro" id="IPR006094">
    <property type="entry name" value="Oxid_FAD_bind_N"/>
</dbReference>
<dbReference type="Proteomes" id="UP001276659">
    <property type="component" value="Unassembled WGS sequence"/>
</dbReference>
<dbReference type="SUPFAM" id="SSF56176">
    <property type="entry name" value="FAD-binding/transporter-associated domain-like"/>
    <property type="match status" value="1"/>
</dbReference>
<dbReference type="PANTHER" id="PTHR42973:SF22">
    <property type="entry name" value="FAD-BINDING PCMH-TYPE DOMAIN-CONTAINING PROTEIN-RELATED"/>
    <property type="match status" value="1"/>
</dbReference>
<dbReference type="GO" id="GO:0016491">
    <property type="term" value="F:oxidoreductase activity"/>
    <property type="evidence" value="ECO:0007669"/>
    <property type="project" value="UniProtKB-KW"/>
</dbReference>
<keyword evidence="2" id="KW-0285">Flavoprotein</keyword>
<feature type="domain" description="FAD-binding PCMH-type" evidence="5">
    <location>
        <begin position="49"/>
        <end position="220"/>
    </location>
</feature>
<dbReference type="InterPro" id="IPR016166">
    <property type="entry name" value="FAD-bd_PCMH"/>
</dbReference>
<dbReference type="InterPro" id="IPR050416">
    <property type="entry name" value="FAD-linked_Oxidoreductase"/>
</dbReference>
<dbReference type="AlphaFoldDB" id="A0AAD9YVU8"/>
<protein>
    <recommendedName>
        <fullName evidence="5">FAD-binding PCMH-type domain-containing protein</fullName>
    </recommendedName>
</protein>
<evidence type="ECO:0000313" key="6">
    <source>
        <dbReference type="EMBL" id="KAK3166994.1"/>
    </source>
</evidence>
<dbReference type="Pfam" id="PF01565">
    <property type="entry name" value="FAD_binding_4"/>
    <property type="match status" value="1"/>
</dbReference>
<reference evidence="6" key="1">
    <citation type="submission" date="2022-11" db="EMBL/GenBank/DDBJ databases">
        <title>Chromosomal genome sequence assembly and mating type (MAT) locus characterization of the leprose asexual lichenized fungus Lepraria neglecta (Nyl.) Erichsen.</title>
        <authorList>
            <person name="Allen J.L."/>
            <person name="Pfeffer B."/>
        </authorList>
    </citation>
    <scope>NUCLEOTIDE SEQUENCE</scope>
    <source>
        <strain evidence="6">Allen 5258</strain>
    </source>
</reference>
<dbReference type="InterPro" id="IPR016169">
    <property type="entry name" value="FAD-bd_PCMH_sub2"/>
</dbReference>
<dbReference type="InterPro" id="IPR036318">
    <property type="entry name" value="FAD-bd_PCMH-like_sf"/>
</dbReference>
<evidence type="ECO:0000256" key="3">
    <source>
        <dbReference type="ARBA" id="ARBA00022827"/>
    </source>
</evidence>
<accession>A0AAD9YVU8</accession>
<evidence type="ECO:0000256" key="2">
    <source>
        <dbReference type="ARBA" id="ARBA00022630"/>
    </source>
</evidence>
<dbReference type="PROSITE" id="PS51387">
    <property type="entry name" value="FAD_PCMH"/>
    <property type="match status" value="1"/>
</dbReference>
<organism evidence="6 7">
    <name type="scientific">Lepraria neglecta</name>
    <dbReference type="NCBI Taxonomy" id="209136"/>
    <lineage>
        <taxon>Eukaryota</taxon>
        <taxon>Fungi</taxon>
        <taxon>Dikarya</taxon>
        <taxon>Ascomycota</taxon>
        <taxon>Pezizomycotina</taxon>
        <taxon>Lecanoromycetes</taxon>
        <taxon>OSLEUM clade</taxon>
        <taxon>Lecanoromycetidae</taxon>
        <taxon>Lecanorales</taxon>
        <taxon>Lecanorineae</taxon>
        <taxon>Stereocaulaceae</taxon>
        <taxon>Lepraria</taxon>
    </lineage>
</organism>
<keyword evidence="3" id="KW-0274">FAD</keyword>
<evidence type="ECO:0000256" key="1">
    <source>
        <dbReference type="ARBA" id="ARBA00005466"/>
    </source>
</evidence>
<evidence type="ECO:0000313" key="7">
    <source>
        <dbReference type="Proteomes" id="UP001276659"/>
    </source>
</evidence>
<evidence type="ECO:0000256" key="4">
    <source>
        <dbReference type="ARBA" id="ARBA00023002"/>
    </source>
</evidence>
<keyword evidence="7" id="KW-1185">Reference proteome</keyword>
<comment type="caution">
    <text evidence="6">The sequence shown here is derived from an EMBL/GenBank/DDBJ whole genome shotgun (WGS) entry which is preliminary data.</text>
</comment>
<dbReference type="GO" id="GO:0071949">
    <property type="term" value="F:FAD binding"/>
    <property type="evidence" value="ECO:0007669"/>
    <property type="project" value="InterPro"/>
</dbReference>
<evidence type="ECO:0000259" key="5">
    <source>
        <dbReference type="PROSITE" id="PS51387"/>
    </source>
</evidence>
<dbReference type="EMBL" id="JASNWA010000011">
    <property type="protein sequence ID" value="KAK3166994.1"/>
    <property type="molecule type" value="Genomic_DNA"/>
</dbReference>
<comment type="similarity">
    <text evidence="1">Belongs to the oxygen-dependent FAD-linked oxidoreductase family.</text>
</comment>
<sequence>MFHRHSRSVQIRNCAQLEAKLGPKVSFPGSSVFINEQNGISGYWAIAEQNVIPACRITPTDTHDVATAVTELANLNCQFAIRGGGHMFWAGSANIANGVTIDLTAMIEIAVSQDRKVTSAGPGCLWKDIYNKLDPMNLAVVGGRADTVGIAGLTVGGGNSWFASRYGFVCDNVVNFEIVLASGKIVNANETHYSDLYKALKGGGNNFGVVTRFDYKTFEQGEFWGGFLVFPNNATAGQLQAVQNFNSASGMGTDDYAAFESIYVFNSSGQTALAAILAYTKPVAYPPIFNGIQDVKPQLANDLRFTNLSNLSTEAGRDVLDVPKGNYVWAHLSFSNNATTLAKANAIMQEVFTDLPTKGKNYTFTLQPSFDKISRTYMGVPGTNFASQFWEPEDEGVINAATARYIDRVNAYTKSVGQFQRSVYMGYAYPTQPVIEGYGRENVELLREVSRRYDPEGVFQRLVPGGFKLGM</sequence>
<dbReference type="Gene3D" id="3.30.465.10">
    <property type="match status" value="1"/>
</dbReference>
<name>A0AAD9YVU8_9LECA</name>
<gene>
    <name evidence="6" type="ORF">OEA41_010119</name>
</gene>
<dbReference type="PANTHER" id="PTHR42973">
    <property type="entry name" value="BINDING OXIDOREDUCTASE, PUTATIVE (AFU_ORTHOLOGUE AFUA_1G17690)-RELATED"/>
    <property type="match status" value="1"/>
</dbReference>
<keyword evidence="4" id="KW-0560">Oxidoreductase</keyword>
<proteinExistence type="inferred from homology"/>